<evidence type="ECO:0000256" key="1">
    <source>
        <dbReference type="SAM" id="MobiDB-lite"/>
    </source>
</evidence>
<feature type="compositionally biased region" description="Basic and acidic residues" evidence="1">
    <location>
        <begin position="89"/>
        <end position="99"/>
    </location>
</feature>
<evidence type="ECO:0008006" key="4">
    <source>
        <dbReference type="Google" id="ProtNLM"/>
    </source>
</evidence>
<name>A0ABY7WRN0_9LACO</name>
<gene>
    <name evidence="2" type="ORF">PQ472_08850</name>
</gene>
<dbReference type="Proteomes" id="UP001220377">
    <property type="component" value="Chromosome"/>
</dbReference>
<dbReference type="SUPFAM" id="SSF47413">
    <property type="entry name" value="lambda repressor-like DNA-binding domains"/>
    <property type="match status" value="1"/>
</dbReference>
<organism evidence="2 3">
    <name type="scientific">Lacticaseibacillus pabuli</name>
    <dbReference type="NCBI Taxonomy" id="3025672"/>
    <lineage>
        <taxon>Bacteria</taxon>
        <taxon>Bacillati</taxon>
        <taxon>Bacillota</taxon>
        <taxon>Bacilli</taxon>
        <taxon>Lactobacillales</taxon>
        <taxon>Lactobacillaceae</taxon>
        <taxon>Lacticaseibacillus</taxon>
    </lineage>
</organism>
<feature type="compositionally biased region" description="Acidic residues" evidence="1">
    <location>
        <begin position="436"/>
        <end position="455"/>
    </location>
</feature>
<proteinExistence type="predicted"/>
<feature type="compositionally biased region" description="Polar residues" evidence="1">
    <location>
        <begin position="182"/>
        <end position="192"/>
    </location>
</feature>
<dbReference type="CDD" id="cd00093">
    <property type="entry name" value="HTH_XRE"/>
    <property type="match status" value="1"/>
</dbReference>
<dbReference type="RefSeq" id="WP_274259210.1">
    <property type="nucleotide sequence ID" value="NZ_CP117884.1"/>
</dbReference>
<accession>A0ABY7WRN0</accession>
<dbReference type="EMBL" id="CP117884">
    <property type="protein sequence ID" value="WDF82028.1"/>
    <property type="molecule type" value="Genomic_DNA"/>
</dbReference>
<feature type="compositionally biased region" description="Low complexity" evidence="1">
    <location>
        <begin position="120"/>
        <end position="181"/>
    </location>
</feature>
<feature type="region of interest" description="Disordered" evidence="1">
    <location>
        <begin position="433"/>
        <end position="458"/>
    </location>
</feature>
<dbReference type="InterPro" id="IPR001387">
    <property type="entry name" value="Cro/C1-type_HTH"/>
</dbReference>
<reference evidence="2 3" key="1">
    <citation type="submission" date="2023-02" db="EMBL/GenBank/DDBJ databases">
        <title>Genome sequence of Lacticaseibacillus sp. KACC 23028.</title>
        <authorList>
            <person name="Kim S."/>
            <person name="Heo J."/>
            <person name="Kwon S.-W."/>
        </authorList>
    </citation>
    <scope>NUCLEOTIDE SEQUENCE [LARGE SCALE GENOMIC DNA]</scope>
    <source>
        <strain evidence="2 3">KACC 23028</strain>
    </source>
</reference>
<feature type="region of interest" description="Disordered" evidence="1">
    <location>
        <begin position="56"/>
        <end position="200"/>
    </location>
</feature>
<dbReference type="InterPro" id="IPR010982">
    <property type="entry name" value="Lambda_DNA-bd_dom_sf"/>
</dbReference>
<protein>
    <recommendedName>
        <fullName evidence="4">DUF3800 domain-containing protein</fullName>
    </recommendedName>
</protein>
<evidence type="ECO:0000313" key="2">
    <source>
        <dbReference type="EMBL" id="WDF82028.1"/>
    </source>
</evidence>
<evidence type="ECO:0000313" key="3">
    <source>
        <dbReference type="Proteomes" id="UP001220377"/>
    </source>
</evidence>
<sequence length="574" mass="63769">MDWPTLIDTLKQIMQDDDISAQALSSELGVSISSVRNYLSKRQRASISTREKIEQFVADHSKKSGNKRNQNKKSNGQKAAKPAAKRQTKQNEAKQDQPKRRPGRPRKQPNSETAQAKPEQSQQNSKRQTRSQRNNRQQSSQSQSVNNSQSAKYSESATQSASQSVSAQSVAQQTVKPQQQQHTPVASRSKTPVAQKPKSSAVRIYVDESFGQSEEKPFTVGMVLCSTTPGIMPFKEFTQTLYPFGWAPGDEVKAQGKDLANVKYVIEGSVNDDIRMFAFHTKMVPPLLAVSDDDSTMVSIFPYVSGLVTAIEQMQHQGLKGTQFQIIIDRTNKLPTEALRVMQNMLDVYFRLASAEPLSFHITDGDSRAQKGLQLADFVAHYAYVEDAKKTADFSAVTTILDDELGNARRFAYYSGLRLITLKPGAQTLIQRDEPAADFDGVEDEDDTDDADDETPITGNMSRAMELVVAFKGTITKAAEAGLSGKQLENVRSRLKGLSTTVVNWLNDSQATILNGLANRTIADFRERMSILTRIDSPFKSTEEIGEQQFHIFETQLEKIVDLLDSYSTTAESN</sequence>
<keyword evidence="3" id="KW-1185">Reference proteome</keyword>